<feature type="compositionally biased region" description="Low complexity" evidence="1">
    <location>
        <begin position="576"/>
        <end position="585"/>
    </location>
</feature>
<feature type="compositionally biased region" description="Basic and acidic residues" evidence="1">
    <location>
        <begin position="669"/>
        <end position="682"/>
    </location>
</feature>
<feature type="region of interest" description="Disordered" evidence="1">
    <location>
        <begin position="96"/>
        <end position="186"/>
    </location>
</feature>
<sequence>MQMQSPTVPRDLFVEDTPLPAPPLSTPAKQQRPQHQQHQQQQQQQQSSQPPSMLPKDSEICIDHTLAYFDIDFAPVSENGYSLDLPFMDSWNAQNAPPVPQIPNTFSTKRPENPSLLSDLKERNILFPRPDDEDLQKSSTTSEPVPYKSPRAKKASRAAEMAAAGASNGASPSKKTPVRNPASYQKRNFSMPATLMPTVPRLELQSYEFACIERLERKWADVKTESTRMLSSAIYNYYFSHGEWSEFEQVFPNKVLEVWEEFHSKLSSAELAYINTILVSQNPFTNEESADREKHIPLLARTIPLSQAVRTMVYSEEMRSRESYSSQGSNGPEIDQEFADWLISRFNSLKPSMMSPSDPSFAEKKAQRQSRIIELTESAAPVETPAAPATPIAAAPTAPSVPSVPIPTSVIVAAESSSASLSSSAPSVTEVAKPRPATSVNPTAEDEIGERPKTSDGRSKKSKKKSGSLHASKSISASEKPRRKKTISGEKSTSSSAAAATTDETKESKKSKRASKDPSSSSVRRKASLSFPEVERERVRERPKTSSRRLATSGSTIPGGSDPSMALSAGKYSAVSDSESMPRSSSKSRRHTHNFFASEHTEFTVPTESVRTARRVTREISMKDLPPLPPNAASIVDMPKMVGSNASISRNGTTKKKTGMISHFSSHLELGRRKDASIDKPRSSSMAVESMEKIRPSTAAPGVGGSITDESRSSKSSTSSAERLTASYEWRTIPAEGDGASWGFRISSLVYHEPMERAKAEASSYVINTHMATMNHRELPDPTKEASAAMPASSEAFQDLQAMGNKAAAKKLYESFNAKLTVLLSPEM</sequence>
<accession>A0A9W8HIR5</accession>
<evidence type="ECO:0000313" key="2">
    <source>
        <dbReference type="EMBL" id="KAJ2784956.1"/>
    </source>
</evidence>
<comment type="caution">
    <text evidence="2">The sequence shown here is derived from an EMBL/GenBank/DDBJ whole genome shotgun (WGS) entry which is preliminary data.</text>
</comment>
<dbReference type="OrthoDB" id="5593337at2759"/>
<feature type="compositionally biased region" description="Low complexity" evidence="1">
    <location>
        <begin position="489"/>
        <end position="502"/>
    </location>
</feature>
<evidence type="ECO:0000313" key="3">
    <source>
        <dbReference type="Proteomes" id="UP001140172"/>
    </source>
</evidence>
<gene>
    <name evidence="2" type="ORF">GGI15_002084</name>
</gene>
<feature type="region of interest" description="Disordered" evidence="1">
    <location>
        <begin position="665"/>
        <end position="724"/>
    </location>
</feature>
<feature type="compositionally biased region" description="Low complexity" evidence="1">
    <location>
        <begin position="418"/>
        <end position="428"/>
    </location>
</feature>
<evidence type="ECO:0000256" key="1">
    <source>
        <dbReference type="SAM" id="MobiDB-lite"/>
    </source>
</evidence>
<proteinExistence type="predicted"/>
<feature type="compositionally biased region" description="Basic and acidic residues" evidence="1">
    <location>
        <begin position="449"/>
        <end position="459"/>
    </location>
</feature>
<reference evidence="2" key="1">
    <citation type="submission" date="2022-07" db="EMBL/GenBank/DDBJ databases">
        <title>Phylogenomic reconstructions and comparative analyses of Kickxellomycotina fungi.</title>
        <authorList>
            <person name="Reynolds N.K."/>
            <person name="Stajich J.E."/>
            <person name="Barry K."/>
            <person name="Grigoriev I.V."/>
            <person name="Crous P."/>
            <person name="Smith M.E."/>
        </authorList>
    </citation>
    <scope>NUCLEOTIDE SEQUENCE</scope>
    <source>
        <strain evidence="2">BCRC 34489</strain>
    </source>
</reference>
<feature type="compositionally biased region" description="Polar residues" evidence="1">
    <location>
        <begin position="548"/>
        <end position="558"/>
    </location>
</feature>
<name>A0A9W8HIR5_9FUNG</name>
<organism evidence="2 3">
    <name type="scientific">Coemansia interrupta</name>
    <dbReference type="NCBI Taxonomy" id="1126814"/>
    <lineage>
        <taxon>Eukaryota</taxon>
        <taxon>Fungi</taxon>
        <taxon>Fungi incertae sedis</taxon>
        <taxon>Zoopagomycota</taxon>
        <taxon>Kickxellomycotina</taxon>
        <taxon>Kickxellomycetes</taxon>
        <taxon>Kickxellales</taxon>
        <taxon>Kickxellaceae</taxon>
        <taxon>Coemansia</taxon>
    </lineage>
</organism>
<dbReference type="Proteomes" id="UP001140172">
    <property type="component" value="Unassembled WGS sequence"/>
</dbReference>
<keyword evidence="3" id="KW-1185">Reference proteome</keyword>
<dbReference type="EMBL" id="JANBUM010000100">
    <property type="protein sequence ID" value="KAJ2784956.1"/>
    <property type="molecule type" value="Genomic_DNA"/>
</dbReference>
<protein>
    <submittedName>
        <fullName evidence="2">Uncharacterized protein</fullName>
    </submittedName>
</protein>
<feature type="compositionally biased region" description="Low complexity" evidence="1">
    <location>
        <begin position="26"/>
        <end position="51"/>
    </location>
</feature>
<feature type="compositionally biased region" description="Basic and acidic residues" evidence="1">
    <location>
        <begin position="533"/>
        <end position="544"/>
    </location>
</feature>
<dbReference type="AlphaFoldDB" id="A0A9W8HIR5"/>
<feature type="compositionally biased region" description="Low complexity" evidence="1">
    <location>
        <begin position="158"/>
        <end position="175"/>
    </location>
</feature>
<feature type="region of interest" description="Disordered" evidence="1">
    <location>
        <begin position="418"/>
        <end position="610"/>
    </location>
</feature>
<feature type="region of interest" description="Disordered" evidence="1">
    <location>
        <begin position="1"/>
        <end position="59"/>
    </location>
</feature>